<name>A0A9N8DDR1_9STRA</name>
<feature type="compositionally biased region" description="Acidic residues" evidence="1">
    <location>
        <begin position="68"/>
        <end position="83"/>
    </location>
</feature>
<dbReference type="Proteomes" id="UP001153069">
    <property type="component" value="Unassembled WGS sequence"/>
</dbReference>
<protein>
    <submittedName>
        <fullName evidence="2">Uncharacterized protein</fullName>
    </submittedName>
</protein>
<feature type="compositionally biased region" description="Polar residues" evidence="1">
    <location>
        <begin position="142"/>
        <end position="159"/>
    </location>
</feature>
<keyword evidence="3" id="KW-1185">Reference proteome</keyword>
<feature type="region of interest" description="Disordered" evidence="1">
    <location>
        <begin position="120"/>
        <end position="192"/>
    </location>
</feature>
<feature type="compositionally biased region" description="Polar residues" evidence="1">
    <location>
        <begin position="168"/>
        <end position="183"/>
    </location>
</feature>
<feature type="region of interest" description="Disordered" evidence="1">
    <location>
        <begin position="53"/>
        <end position="93"/>
    </location>
</feature>
<evidence type="ECO:0000313" key="3">
    <source>
        <dbReference type="Proteomes" id="UP001153069"/>
    </source>
</evidence>
<evidence type="ECO:0000313" key="2">
    <source>
        <dbReference type="EMBL" id="CAB9498635.1"/>
    </source>
</evidence>
<accession>A0A9N8DDR1</accession>
<gene>
    <name evidence="2" type="ORF">SEMRO_42_G025620.1</name>
</gene>
<comment type="caution">
    <text evidence="2">The sequence shown here is derived from an EMBL/GenBank/DDBJ whole genome shotgun (WGS) entry which is preliminary data.</text>
</comment>
<dbReference type="OrthoDB" id="51856at2759"/>
<organism evidence="2 3">
    <name type="scientific">Seminavis robusta</name>
    <dbReference type="NCBI Taxonomy" id="568900"/>
    <lineage>
        <taxon>Eukaryota</taxon>
        <taxon>Sar</taxon>
        <taxon>Stramenopiles</taxon>
        <taxon>Ochrophyta</taxon>
        <taxon>Bacillariophyta</taxon>
        <taxon>Bacillariophyceae</taxon>
        <taxon>Bacillariophycidae</taxon>
        <taxon>Naviculales</taxon>
        <taxon>Naviculaceae</taxon>
        <taxon>Seminavis</taxon>
    </lineage>
</organism>
<sequence length="238" mass="27533">MFRSRQFRGRRRWRWWRRRETRKQRGVLARLIDWWTRRQFYTFHKDEIITQTETCPSPSQVEQQPPQEDVDEWNNESESDDAGDLTSNDDQVDEYRYDYNQSDSGSATDEGEMLETIHEEASLEASPPRVRSIPVVTPSPPTKLQTATDPISPPSSLKIYQSGKEDSVSGSLESLDSLVSSQWDPEDDASTTTPLVTNISQTTDAFFVEHVKFLQIQTQPRKVEEVYHNEEEDGASQE</sequence>
<evidence type="ECO:0000256" key="1">
    <source>
        <dbReference type="SAM" id="MobiDB-lite"/>
    </source>
</evidence>
<reference evidence="2" key="1">
    <citation type="submission" date="2020-06" db="EMBL/GenBank/DDBJ databases">
        <authorList>
            <consortium name="Plant Systems Biology data submission"/>
        </authorList>
    </citation>
    <scope>NUCLEOTIDE SEQUENCE</scope>
    <source>
        <strain evidence="2">D6</strain>
    </source>
</reference>
<feature type="compositionally biased region" description="Low complexity" evidence="1">
    <location>
        <begin position="56"/>
        <end position="67"/>
    </location>
</feature>
<dbReference type="AlphaFoldDB" id="A0A9N8DDR1"/>
<dbReference type="EMBL" id="CAICTM010000042">
    <property type="protein sequence ID" value="CAB9498635.1"/>
    <property type="molecule type" value="Genomic_DNA"/>
</dbReference>
<proteinExistence type="predicted"/>